<organism evidence="2 3">
    <name type="scientific">Exophiala viscosa</name>
    <dbReference type="NCBI Taxonomy" id="2486360"/>
    <lineage>
        <taxon>Eukaryota</taxon>
        <taxon>Fungi</taxon>
        <taxon>Dikarya</taxon>
        <taxon>Ascomycota</taxon>
        <taxon>Pezizomycotina</taxon>
        <taxon>Eurotiomycetes</taxon>
        <taxon>Chaetothyriomycetidae</taxon>
        <taxon>Chaetothyriales</taxon>
        <taxon>Herpotrichiellaceae</taxon>
        <taxon>Exophiala</taxon>
    </lineage>
</organism>
<feature type="compositionally biased region" description="Polar residues" evidence="1">
    <location>
        <begin position="640"/>
        <end position="654"/>
    </location>
</feature>
<keyword evidence="3" id="KW-1185">Reference proteome</keyword>
<dbReference type="EMBL" id="MU404351">
    <property type="protein sequence ID" value="KAI1616064.1"/>
    <property type="molecule type" value="Genomic_DNA"/>
</dbReference>
<name>A0AAN6E0K6_9EURO</name>
<evidence type="ECO:0008006" key="4">
    <source>
        <dbReference type="Google" id="ProtNLM"/>
    </source>
</evidence>
<sequence>MGTTQDHDHREASEKKSRDCFVRWYGYEALNPGTPVPFTALTLAQAKLKVNGHVQSIFESWRKLNRIISTREAVIRRRWIKKTHEQRKKILLAGWPGMPSMHRPDFYEMLRRYASRGDSTKFWDSALGHPAINMEDLLQAKSLLLLLNSRGRHLPDVFAHADLESCRMELIANAIRLPLLPRGFAMLLAGQETEEKYGMIQPENGKSGSSYFCECRGFLVLQTQEKLLKFLLECCYRILHDIPHDALINPNVPVQAEPEAITVTETSYFQLSAVVVESLYRAPKELDTMRLLKLIEARKAQATDHVWDMREDPGYFASTVIDYANFQPHPNQEESAHSHDLVTWSDIVSRTVFCTYVDWAAWTDLDAKAAILDDRASTDFRHLDHTKPLPKNLEDALLDVANAAESIVVEQARRLESAYSRSGQDFLSIQDVSGAFGHGHVDTSPGDLFKLTFSLLCSTGNCDFLAMVGGWSFIDVIQHMLDQKPSLKKKVSAYILGIFSDLSLSLQILKEILDFFPWSASFPDKLKTRKHRWMTCCASYTLWWTDMYNCLKSSQTSTGLPRLVLPLTTTFYYPTDKPYNQANVDALRRAERHLDDLWESIDGACDDVEQTLHGCFRNVMRGTREIKRTGPWIPPASSLPEPQSQPSCGNESCSSDITVTQEKLTHLTVSETPRTKVKTRGTPDTLRSHDQNEPVIPKAEVSAPAPATYHVSERALKVFNNMFHVESTETKQREIAWTDFLHAMTAVGFSAEKLYGSVWHFAPGGLEGGSIHIHEPHPSSKIPFRIARRIGRRLSRQYGWTGETFTSG</sequence>
<reference evidence="2" key="1">
    <citation type="journal article" date="2022" name="bioRxiv">
        <title>Deciphering the potential niche of two novel black yeast fungi from a biological soil crust based on their genomes, phenotypes, and melanin regulation.</title>
        <authorList>
            <consortium name="DOE Joint Genome Institute"/>
            <person name="Carr E.C."/>
            <person name="Barton Q."/>
            <person name="Grambo S."/>
            <person name="Sullivan M."/>
            <person name="Renfro C.M."/>
            <person name="Kuo A."/>
            <person name="Pangilinan J."/>
            <person name="Lipzen A."/>
            <person name="Keymanesh K."/>
            <person name="Savage E."/>
            <person name="Barry K."/>
            <person name="Grigoriev I.V."/>
            <person name="Riekhof W.R."/>
            <person name="Harris S.S."/>
        </authorList>
    </citation>
    <scope>NUCLEOTIDE SEQUENCE</scope>
    <source>
        <strain evidence="2">JF 03-4F</strain>
    </source>
</reference>
<evidence type="ECO:0000256" key="1">
    <source>
        <dbReference type="SAM" id="MobiDB-lite"/>
    </source>
</evidence>
<evidence type="ECO:0000313" key="3">
    <source>
        <dbReference type="Proteomes" id="UP001203852"/>
    </source>
</evidence>
<protein>
    <recommendedName>
        <fullName evidence="4">Clr5 domain-containing protein</fullName>
    </recommendedName>
</protein>
<dbReference type="AlphaFoldDB" id="A0AAN6E0K6"/>
<gene>
    <name evidence="2" type="ORF">EDD36DRAFT_121991</name>
</gene>
<feature type="region of interest" description="Disordered" evidence="1">
    <location>
        <begin position="629"/>
        <end position="654"/>
    </location>
</feature>
<accession>A0AAN6E0K6</accession>
<evidence type="ECO:0000313" key="2">
    <source>
        <dbReference type="EMBL" id="KAI1616064.1"/>
    </source>
</evidence>
<dbReference type="PANTHER" id="PTHR40788:SF2">
    <property type="entry name" value="CLR5 DOMAIN-CONTAINING PROTEIN"/>
    <property type="match status" value="1"/>
</dbReference>
<proteinExistence type="predicted"/>
<dbReference type="Proteomes" id="UP001203852">
    <property type="component" value="Unassembled WGS sequence"/>
</dbReference>
<comment type="caution">
    <text evidence="2">The sequence shown here is derived from an EMBL/GenBank/DDBJ whole genome shotgun (WGS) entry which is preliminary data.</text>
</comment>
<dbReference type="PANTHER" id="PTHR40788">
    <property type="entry name" value="CLR5 DOMAIN-CONTAINING PROTEIN-RELATED"/>
    <property type="match status" value="1"/>
</dbReference>